<feature type="domain" description="Ig-like" evidence="1">
    <location>
        <begin position="32"/>
        <end position="139"/>
    </location>
</feature>
<evidence type="ECO:0000259" key="1">
    <source>
        <dbReference type="PROSITE" id="PS50835"/>
    </source>
</evidence>
<keyword evidence="3" id="KW-1185">Reference proteome</keyword>
<dbReference type="PROSITE" id="PS50835">
    <property type="entry name" value="IG_LIKE"/>
    <property type="match status" value="1"/>
</dbReference>
<dbReference type="InterPro" id="IPR013783">
    <property type="entry name" value="Ig-like_fold"/>
</dbReference>
<proteinExistence type="predicted"/>
<accession>A0A8R1IYL0</accession>
<sequence length="149" mass="16654">MIPANVCALRNSTPSTWQPTKNHSSSNRHFYPQSVIKVRDLAVVGRAHPSLSVFKGVDVTLFCCVNVDPEGFIDVASVFFIQNGTIMREPTSHPFATQNGFPRRVHERHSCWELELKNAQPSDSGSYMCRVSASSPDLNVNDTMQFEVK</sequence>
<name>A0A8R1IYL0_CAEJA</name>
<protein>
    <submittedName>
        <fullName evidence="2">Ig-like domain-containing protein</fullName>
    </submittedName>
</protein>
<evidence type="ECO:0000313" key="3">
    <source>
        <dbReference type="Proteomes" id="UP000005237"/>
    </source>
</evidence>
<dbReference type="Pfam" id="PF00047">
    <property type="entry name" value="ig"/>
    <property type="match status" value="1"/>
</dbReference>
<organism evidence="2 3">
    <name type="scientific">Caenorhabditis japonica</name>
    <dbReference type="NCBI Taxonomy" id="281687"/>
    <lineage>
        <taxon>Eukaryota</taxon>
        <taxon>Metazoa</taxon>
        <taxon>Ecdysozoa</taxon>
        <taxon>Nematoda</taxon>
        <taxon>Chromadorea</taxon>
        <taxon>Rhabditida</taxon>
        <taxon>Rhabditina</taxon>
        <taxon>Rhabditomorpha</taxon>
        <taxon>Rhabditoidea</taxon>
        <taxon>Rhabditidae</taxon>
        <taxon>Peloderinae</taxon>
        <taxon>Caenorhabditis</taxon>
    </lineage>
</organism>
<dbReference type="Gene3D" id="2.60.40.10">
    <property type="entry name" value="Immunoglobulins"/>
    <property type="match status" value="1"/>
</dbReference>
<dbReference type="EnsemblMetazoa" id="CJA40981a.1">
    <property type="protein sequence ID" value="CJA40981a.1"/>
    <property type="gene ID" value="WBGene00216829"/>
</dbReference>
<dbReference type="Proteomes" id="UP000005237">
    <property type="component" value="Unassembled WGS sequence"/>
</dbReference>
<dbReference type="SMART" id="SM00409">
    <property type="entry name" value="IG"/>
    <property type="match status" value="1"/>
</dbReference>
<dbReference type="InterPro" id="IPR013151">
    <property type="entry name" value="Immunoglobulin_dom"/>
</dbReference>
<evidence type="ECO:0000313" key="2">
    <source>
        <dbReference type="EnsemblMetazoa" id="CJA40981a.1"/>
    </source>
</evidence>
<dbReference type="AlphaFoldDB" id="A0A8R1IYL0"/>
<dbReference type="InterPro" id="IPR036179">
    <property type="entry name" value="Ig-like_dom_sf"/>
</dbReference>
<reference evidence="2" key="2">
    <citation type="submission" date="2022-06" db="UniProtKB">
        <authorList>
            <consortium name="EnsemblMetazoa"/>
        </authorList>
    </citation>
    <scope>IDENTIFICATION</scope>
    <source>
        <strain evidence="2">DF5081</strain>
    </source>
</reference>
<dbReference type="InterPro" id="IPR003599">
    <property type="entry name" value="Ig_sub"/>
</dbReference>
<dbReference type="InterPro" id="IPR007110">
    <property type="entry name" value="Ig-like_dom"/>
</dbReference>
<reference evidence="3" key="1">
    <citation type="submission" date="2010-08" db="EMBL/GenBank/DDBJ databases">
        <authorList>
            <consortium name="Caenorhabditis japonica Sequencing Consortium"/>
            <person name="Wilson R.K."/>
        </authorList>
    </citation>
    <scope>NUCLEOTIDE SEQUENCE [LARGE SCALE GENOMIC DNA]</scope>
    <source>
        <strain evidence="3">DF5081</strain>
    </source>
</reference>
<dbReference type="SUPFAM" id="SSF48726">
    <property type="entry name" value="Immunoglobulin"/>
    <property type="match status" value="1"/>
</dbReference>